<keyword evidence="3" id="KW-1185">Reference proteome</keyword>
<feature type="chain" id="PRO_5002891824" evidence="1">
    <location>
        <begin position="33"/>
        <end position="83"/>
    </location>
</feature>
<sequence length="83" mass="9146">MSRKAFTMPSLPSLLTLFVLVSLCVFVRDGEACRKENEDDVFGGGMRPSMVKKGHRKSLVVTEYGEISAVDICSERKGGICFN</sequence>
<accession>B9SGJ0</accession>
<dbReference type="EMBL" id="EQ973954">
    <property type="protein sequence ID" value="EEF37236.1"/>
    <property type="molecule type" value="Genomic_DNA"/>
</dbReference>
<evidence type="ECO:0000313" key="3">
    <source>
        <dbReference type="Proteomes" id="UP000008311"/>
    </source>
</evidence>
<dbReference type="AlphaFoldDB" id="B9SGJ0"/>
<protein>
    <submittedName>
        <fullName evidence="2">Uncharacterized protein</fullName>
    </submittedName>
</protein>
<name>B9SGJ0_RICCO</name>
<gene>
    <name evidence="2" type="ORF">RCOM_0553280</name>
</gene>
<feature type="signal peptide" evidence="1">
    <location>
        <begin position="1"/>
        <end position="32"/>
    </location>
</feature>
<dbReference type="Proteomes" id="UP000008311">
    <property type="component" value="Unassembled WGS sequence"/>
</dbReference>
<keyword evidence="1" id="KW-0732">Signal</keyword>
<organism evidence="2 3">
    <name type="scientific">Ricinus communis</name>
    <name type="common">Castor bean</name>
    <dbReference type="NCBI Taxonomy" id="3988"/>
    <lineage>
        <taxon>Eukaryota</taxon>
        <taxon>Viridiplantae</taxon>
        <taxon>Streptophyta</taxon>
        <taxon>Embryophyta</taxon>
        <taxon>Tracheophyta</taxon>
        <taxon>Spermatophyta</taxon>
        <taxon>Magnoliopsida</taxon>
        <taxon>eudicotyledons</taxon>
        <taxon>Gunneridae</taxon>
        <taxon>Pentapetalae</taxon>
        <taxon>rosids</taxon>
        <taxon>fabids</taxon>
        <taxon>Malpighiales</taxon>
        <taxon>Euphorbiaceae</taxon>
        <taxon>Acalyphoideae</taxon>
        <taxon>Acalypheae</taxon>
        <taxon>Ricinus</taxon>
    </lineage>
</organism>
<reference evidence="3" key="1">
    <citation type="journal article" date="2010" name="Nat. Biotechnol.">
        <title>Draft genome sequence of the oilseed species Ricinus communis.</title>
        <authorList>
            <person name="Chan A.P."/>
            <person name="Crabtree J."/>
            <person name="Zhao Q."/>
            <person name="Lorenzi H."/>
            <person name="Orvis J."/>
            <person name="Puiu D."/>
            <person name="Melake-Berhan A."/>
            <person name="Jones K.M."/>
            <person name="Redman J."/>
            <person name="Chen G."/>
            <person name="Cahoon E.B."/>
            <person name="Gedil M."/>
            <person name="Stanke M."/>
            <person name="Haas B.J."/>
            <person name="Wortman J.R."/>
            <person name="Fraser-Liggett C.M."/>
            <person name="Ravel J."/>
            <person name="Rabinowicz P.D."/>
        </authorList>
    </citation>
    <scope>NUCLEOTIDE SEQUENCE [LARGE SCALE GENOMIC DNA]</scope>
    <source>
        <strain evidence="3">cv. Hale</strain>
    </source>
</reference>
<evidence type="ECO:0000256" key="1">
    <source>
        <dbReference type="SAM" id="SignalP"/>
    </source>
</evidence>
<dbReference type="InParanoid" id="B9SGJ0"/>
<evidence type="ECO:0000313" key="2">
    <source>
        <dbReference type="EMBL" id="EEF37236.1"/>
    </source>
</evidence>
<proteinExistence type="predicted"/>